<proteinExistence type="predicted"/>
<dbReference type="Proteomes" id="UP001143307">
    <property type="component" value="Unassembled WGS sequence"/>
</dbReference>
<reference evidence="1" key="1">
    <citation type="submission" date="2019-02" db="EMBL/GenBank/DDBJ databases">
        <authorList>
            <person name="Li S.-H."/>
        </authorList>
    </citation>
    <scope>NUCLEOTIDE SEQUENCE</scope>
    <source>
        <strain evidence="1">IMCC8485</strain>
    </source>
</reference>
<comment type="caution">
    <text evidence="1">The sequence shown here is derived from an EMBL/GenBank/DDBJ whole genome shotgun (WGS) entry which is preliminary data.</text>
</comment>
<protein>
    <recommendedName>
        <fullName evidence="3">GTPase</fullName>
    </recommendedName>
</protein>
<keyword evidence="2" id="KW-1185">Reference proteome</keyword>
<dbReference type="RefSeq" id="WP_279252690.1">
    <property type="nucleotide sequence ID" value="NZ_SHNP01000003.1"/>
</dbReference>
<accession>A0ABT3SX09</accession>
<organism evidence="1 2">
    <name type="scientific">Candidatus Seongchinamella marina</name>
    <dbReference type="NCBI Taxonomy" id="2518990"/>
    <lineage>
        <taxon>Bacteria</taxon>
        <taxon>Pseudomonadati</taxon>
        <taxon>Pseudomonadota</taxon>
        <taxon>Gammaproteobacteria</taxon>
        <taxon>Cellvibrionales</taxon>
        <taxon>Halieaceae</taxon>
        <taxon>Seongchinamella</taxon>
    </lineage>
</organism>
<evidence type="ECO:0008006" key="3">
    <source>
        <dbReference type="Google" id="ProtNLM"/>
    </source>
</evidence>
<evidence type="ECO:0000313" key="1">
    <source>
        <dbReference type="EMBL" id="MCX2973847.1"/>
    </source>
</evidence>
<evidence type="ECO:0000313" key="2">
    <source>
        <dbReference type="Proteomes" id="UP001143307"/>
    </source>
</evidence>
<gene>
    <name evidence="1" type="ORF">EYC87_09680</name>
</gene>
<dbReference type="EMBL" id="SHNP01000003">
    <property type="protein sequence ID" value="MCX2973847.1"/>
    <property type="molecule type" value="Genomic_DNA"/>
</dbReference>
<sequence length="611" mass="67600">METETPIKLKIPKQDLHSFDLFHTDISAAQEWVRDLPMADPKVVAQKLLSAVSELNRYSLPPEQRFAILESLASKLNVTLTNLNRHFLNQPLVMPEEPRQLAKLTDALQGQFCTAYSIVAAETLAQRDNVRDTNPAKLVCEATQRALHFAGLNILLTFQLNQPVASSGWLTLHQLYSLAEHQGLSSLPVNTQAGAVTTINASYLQSMLLGCCKPNQLRQSDLAAVKGALDEWSDQLQISPTGSPDSLFLIDLQSDQPPIYSSLGNAGNGQCRHIDTGKLINHLKQQKALDDDQGKSGLKLKSGLTLPANMLSHMIDALGNMSMRNFNRVRANAPLAVSIGLGAAHFRAAGERNFGKLLYGDDYLPEPSDRVATNPFLQTNDSDRDAWSQAKPEEDYVREQAVSEIDAALTHNIDLDENTRQAIEKFGPNVPEDPEVPVYQVELANVSPGGYCLNWCEDLPREMRAGNIVAVQEEHSDSWAIAVIRWVSALQDSHTLVGLELLSPRSTAYGAQAHKKTGALSEPQRVLLLPKIQLVGQPHTLITPRAGFREQQKVSLLRHGEKSLVQLTRQISSTASYAQFDFRYIKQVDGELAEKKHEPLDAPFDSLWNKI</sequence>
<name>A0ABT3SX09_9GAMM</name>